<feature type="transmembrane region" description="Helical" evidence="11">
    <location>
        <begin position="15"/>
        <end position="33"/>
    </location>
</feature>
<protein>
    <recommendedName>
        <fullName evidence="12">Endonuclease/exonuclease/phosphatase domain-containing protein</fullName>
    </recommendedName>
</protein>
<evidence type="ECO:0000256" key="11">
    <source>
        <dbReference type="SAM" id="Phobius"/>
    </source>
</evidence>
<keyword evidence="11" id="KW-1133">Transmembrane helix</keyword>
<dbReference type="InterPro" id="IPR051547">
    <property type="entry name" value="TDP2-like"/>
</dbReference>
<dbReference type="OrthoDB" id="9975959at2759"/>
<evidence type="ECO:0000256" key="10">
    <source>
        <dbReference type="ARBA" id="ARBA00023242"/>
    </source>
</evidence>
<keyword evidence="11" id="KW-0812">Transmembrane</keyword>
<feature type="transmembrane region" description="Helical" evidence="11">
    <location>
        <begin position="45"/>
        <end position="62"/>
    </location>
</feature>
<evidence type="ECO:0000256" key="3">
    <source>
        <dbReference type="ARBA" id="ARBA00004322"/>
    </source>
</evidence>
<dbReference type="InterPro" id="IPR005135">
    <property type="entry name" value="Endo/exonuclease/phosphatase"/>
</dbReference>
<dbReference type="GO" id="GO:0070260">
    <property type="term" value="F:5'-tyrosyl-DNA phosphodiesterase activity"/>
    <property type="evidence" value="ECO:0007669"/>
    <property type="project" value="TreeGrafter"/>
</dbReference>
<comment type="cofactor">
    <cofactor evidence="2">
        <name>Mg(2+)</name>
        <dbReference type="ChEBI" id="CHEBI:18420"/>
    </cofactor>
</comment>
<keyword evidence="8" id="KW-0460">Magnesium</keyword>
<evidence type="ECO:0000256" key="4">
    <source>
        <dbReference type="ARBA" id="ARBA00022722"/>
    </source>
</evidence>
<keyword evidence="10" id="KW-0539">Nucleus</keyword>
<dbReference type="PANTHER" id="PTHR15822:SF4">
    <property type="entry name" value="TYROSYL-DNA PHOSPHODIESTERASE 2"/>
    <property type="match status" value="1"/>
</dbReference>
<dbReference type="GO" id="GO:0006302">
    <property type="term" value="P:double-strand break repair"/>
    <property type="evidence" value="ECO:0007669"/>
    <property type="project" value="TreeGrafter"/>
</dbReference>
<dbReference type="GO" id="GO:0005737">
    <property type="term" value="C:cytoplasm"/>
    <property type="evidence" value="ECO:0007669"/>
    <property type="project" value="TreeGrafter"/>
</dbReference>
<keyword evidence="11" id="KW-0472">Membrane</keyword>
<dbReference type="SUPFAM" id="SSF56219">
    <property type="entry name" value="DNase I-like"/>
    <property type="match status" value="1"/>
</dbReference>
<proteinExistence type="predicted"/>
<comment type="subcellular location">
    <subcellularLocation>
        <location evidence="3">Nucleus</location>
        <location evidence="3">PML body</location>
    </subcellularLocation>
</comment>
<dbReference type="EnsemblMetazoa" id="XM_021046979.2">
    <property type="protein sequence ID" value="XP_020902638.1"/>
    <property type="gene ID" value="LOC110241136"/>
</dbReference>
<reference evidence="13" key="1">
    <citation type="submission" date="2022-11" db="UniProtKB">
        <authorList>
            <consortium name="EnsemblMetazoa"/>
        </authorList>
    </citation>
    <scope>IDENTIFICATION</scope>
</reference>
<comment type="cofactor">
    <cofactor evidence="1">
        <name>Mn(2+)</name>
        <dbReference type="ChEBI" id="CHEBI:29035"/>
    </cofactor>
</comment>
<evidence type="ECO:0000256" key="6">
    <source>
        <dbReference type="ARBA" id="ARBA00022763"/>
    </source>
</evidence>
<dbReference type="Gene3D" id="3.60.10.10">
    <property type="entry name" value="Endonuclease/exonuclease/phosphatase"/>
    <property type="match status" value="1"/>
</dbReference>
<sequence>MDIIARIFDLIKRRYKVFLAVLAVFTIVLYKWLPSSVYQPTEKLVYYNACSLFTLNIWFGHVKTADRMALLGKTIEKLRPTIITFQEVTSKNIGFLKEQKWFSRYTMIPNELLSNQGYGVVILTVYPVVNWRSVPFKNSRMGRYLLLAELKVEFGTQRNSWQTSPSRGYSPTLKDVYITVATSHLESMAYTTLEREKQLQQSLEILNDYDNVCLMGDLNLELKVDGEIQLPHAWFDAWLSINNNTHLNGITWDPDNNPYVKMSEPESTHDRFDRVLCKLKNFGIESIDIVGKKSENGIFLSDHYALYTRLKFGSTQTLAHKSPLVNKVRFIRPKNWKTFTH</sequence>
<keyword evidence="9" id="KW-0234">DNA repair</keyword>
<name>A0A913XD62_EXADI</name>
<evidence type="ECO:0000256" key="1">
    <source>
        <dbReference type="ARBA" id="ARBA00001936"/>
    </source>
</evidence>
<keyword evidence="5" id="KW-0479">Metal-binding</keyword>
<dbReference type="Pfam" id="PF03372">
    <property type="entry name" value="Exo_endo_phos"/>
    <property type="match status" value="1"/>
</dbReference>
<dbReference type="GO" id="GO:0004518">
    <property type="term" value="F:nuclease activity"/>
    <property type="evidence" value="ECO:0007669"/>
    <property type="project" value="UniProtKB-KW"/>
</dbReference>
<dbReference type="RefSeq" id="XP_020902638.1">
    <property type="nucleotide sequence ID" value="XM_021046979.2"/>
</dbReference>
<evidence type="ECO:0000256" key="9">
    <source>
        <dbReference type="ARBA" id="ARBA00023204"/>
    </source>
</evidence>
<dbReference type="GO" id="GO:0003697">
    <property type="term" value="F:single-stranded DNA binding"/>
    <property type="evidence" value="ECO:0007669"/>
    <property type="project" value="TreeGrafter"/>
</dbReference>
<keyword evidence="7" id="KW-0378">Hydrolase</keyword>
<evidence type="ECO:0000256" key="2">
    <source>
        <dbReference type="ARBA" id="ARBA00001946"/>
    </source>
</evidence>
<dbReference type="AlphaFoldDB" id="A0A913XD62"/>
<dbReference type="GO" id="GO:0016605">
    <property type="term" value="C:PML body"/>
    <property type="evidence" value="ECO:0007669"/>
    <property type="project" value="UniProtKB-SubCell"/>
</dbReference>
<dbReference type="KEGG" id="epa:110241136"/>
<dbReference type="InterPro" id="IPR036691">
    <property type="entry name" value="Endo/exonu/phosph_ase_sf"/>
</dbReference>
<dbReference type="GeneID" id="110241136"/>
<dbReference type="Proteomes" id="UP000887567">
    <property type="component" value="Unplaced"/>
</dbReference>
<evidence type="ECO:0000313" key="14">
    <source>
        <dbReference type="Proteomes" id="UP000887567"/>
    </source>
</evidence>
<evidence type="ECO:0000256" key="7">
    <source>
        <dbReference type="ARBA" id="ARBA00022801"/>
    </source>
</evidence>
<keyword evidence="14" id="KW-1185">Reference proteome</keyword>
<evidence type="ECO:0000256" key="5">
    <source>
        <dbReference type="ARBA" id="ARBA00022723"/>
    </source>
</evidence>
<keyword evidence="4" id="KW-0540">Nuclease</keyword>
<organism evidence="13 14">
    <name type="scientific">Exaiptasia diaphana</name>
    <name type="common">Tropical sea anemone</name>
    <name type="synonym">Aiptasia pulchella</name>
    <dbReference type="NCBI Taxonomy" id="2652724"/>
    <lineage>
        <taxon>Eukaryota</taxon>
        <taxon>Metazoa</taxon>
        <taxon>Cnidaria</taxon>
        <taxon>Anthozoa</taxon>
        <taxon>Hexacorallia</taxon>
        <taxon>Actiniaria</taxon>
        <taxon>Aiptasiidae</taxon>
        <taxon>Exaiptasia</taxon>
    </lineage>
</organism>
<dbReference type="OMA" id="IMMSNDK"/>
<dbReference type="CDD" id="cd09080">
    <property type="entry name" value="TDP2"/>
    <property type="match status" value="1"/>
</dbReference>
<feature type="domain" description="Endonuclease/exonuclease/phosphatase" evidence="12">
    <location>
        <begin position="54"/>
        <end position="303"/>
    </location>
</feature>
<dbReference type="PANTHER" id="PTHR15822">
    <property type="entry name" value="TRAF AND TNF RECEPTOR-ASSOCIATED PROTEIN"/>
    <property type="match status" value="1"/>
</dbReference>
<accession>A0A913XD62</accession>
<keyword evidence="6" id="KW-0227">DNA damage</keyword>
<evidence type="ECO:0000259" key="12">
    <source>
        <dbReference type="Pfam" id="PF03372"/>
    </source>
</evidence>
<evidence type="ECO:0000313" key="13">
    <source>
        <dbReference type="EnsemblMetazoa" id="XP_020902638.1"/>
    </source>
</evidence>
<dbReference type="GO" id="GO:0046872">
    <property type="term" value="F:metal ion binding"/>
    <property type="evidence" value="ECO:0007669"/>
    <property type="project" value="UniProtKB-KW"/>
</dbReference>
<evidence type="ECO:0000256" key="8">
    <source>
        <dbReference type="ARBA" id="ARBA00022842"/>
    </source>
</evidence>